<reference evidence="22" key="1">
    <citation type="submission" date="2025-08" db="UniProtKB">
        <authorList>
            <consortium name="RefSeq"/>
        </authorList>
    </citation>
    <scope>IDENTIFICATION</scope>
</reference>
<keyword evidence="13" id="KW-1015">Disulfide bond</keyword>
<sequence length="370" mass="42989">MTKSLKCTRSLGCCIVSSLCAVNLAIALVYSLSVKNRISFSPGFYLPRLNLSQGVYRTLDGKIFRNTGKESLETNDAEQADGLKMCPKISSKLGGPIKVFFRYKPPSYELVQKENPEIQEGGRWRPKDCTARQKVAIIIPYRRRETHLKYWLHYLHPILQRQQLDYTVYIINQGGDTTFNRGKLMNVGFTEVQKDNDYNCFVFSDVDIVPMNDRNIYKCYNQPRHLAASLDVFGYKLRYPEMFGGVTAMSKEQFERINGFPNTYWGWGGEDDDVSNRIFLKGMIISRPDNFTGRCRMIRHYSDEHNEPNPERFLKVNQTADTMNYDGLNSLKYEVVNIKKTPLYTNITVDVGNSPQTRRRRQRNTWQRKK</sequence>
<comment type="catalytic activity">
    <reaction evidence="16">
        <text>N-acetyl-D-glucosamine + UDP-alpha-D-galactose = beta-D-galactosyl-(1-&gt;4)-N-acetyl-D-glucosamine + UDP + H(+)</text>
        <dbReference type="Rhea" id="RHEA:17745"/>
        <dbReference type="ChEBI" id="CHEBI:15378"/>
        <dbReference type="ChEBI" id="CHEBI:58223"/>
        <dbReference type="ChEBI" id="CHEBI:60152"/>
        <dbReference type="ChEBI" id="CHEBI:66914"/>
        <dbReference type="ChEBI" id="CHEBI:506227"/>
        <dbReference type="EC" id="2.4.1.90"/>
    </reaction>
    <physiologicalReaction direction="left-to-right" evidence="16">
        <dbReference type="Rhea" id="RHEA:17746"/>
    </physiologicalReaction>
</comment>
<dbReference type="GO" id="GO:0003831">
    <property type="term" value="F:beta-N-acetylglucosaminylglycopeptide beta-1,4-galactosyltransferase activity"/>
    <property type="evidence" value="ECO:0007669"/>
    <property type="project" value="TreeGrafter"/>
</dbReference>
<dbReference type="FunFam" id="3.90.550.10:FF:000028">
    <property type="entry name" value="beta-1,4-galactosyltransferase 1"/>
    <property type="match status" value="1"/>
</dbReference>
<evidence type="ECO:0000259" key="20">
    <source>
        <dbReference type="Pfam" id="PF13733"/>
    </source>
</evidence>
<evidence type="ECO:0000259" key="19">
    <source>
        <dbReference type="Pfam" id="PF02709"/>
    </source>
</evidence>
<comment type="pathway">
    <text evidence="3 17">Protein modification; protein glycosylation.</text>
</comment>
<dbReference type="GO" id="GO:0005975">
    <property type="term" value="P:carbohydrate metabolic process"/>
    <property type="evidence" value="ECO:0007669"/>
    <property type="project" value="InterPro"/>
</dbReference>
<evidence type="ECO:0000256" key="6">
    <source>
        <dbReference type="ARBA" id="ARBA00022679"/>
    </source>
</evidence>
<dbReference type="AlphaFoldDB" id="A0A6P3WGA1"/>
<protein>
    <recommendedName>
        <fullName evidence="17">Beta-1,4-galactosyltransferase</fullName>
        <shortName evidence="17">Beta-1,4-GalTase</shortName>
        <ecNumber evidence="17">2.4.1.-</ecNumber>
    </recommendedName>
</protein>
<keyword evidence="9 17" id="KW-0735">Signal-anchor</keyword>
<evidence type="ECO:0000256" key="8">
    <source>
        <dbReference type="ARBA" id="ARBA00022723"/>
    </source>
</evidence>
<evidence type="ECO:0000256" key="2">
    <source>
        <dbReference type="ARBA" id="ARBA00004323"/>
    </source>
</evidence>
<keyword evidence="8 17" id="KW-0479">Metal-binding</keyword>
<dbReference type="OrthoDB" id="10016069at2759"/>
<evidence type="ECO:0000256" key="7">
    <source>
        <dbReference type="ARBA" id="ARBA00022692"/>
    </source>
</evidence>
<dbReference type="GeneID" id="105913335"/>
<dbReference type="Pfam" id="PF02709">
    <property type="entry name" value="Glyco_transf_7C"/>
    <property type="match status" value="1"/>
</dbReference>
<keyword evidence="5 17" id="KW-0328">Glycosyltransferase</keyword>
<dbReference type="PANTHER" id="PTHR19300:SF5">
    <property type="entry name" value="BETA-1,4-GALACTOSYLTRANSFERASE 1"/>
    <property type="match status" value="1"/>
</dbReference>
<dbReference type="GO" id="GO:0032580">
    <property type="term" value="C:Golgi cisterna membrane"/>
    <property type="evidence" value="ECO:0007669"/>
    <property type="project" value="UniProtKB-UniRule"/>
</dbReference>
<comment type="cofactor">
    <cofactor evidence="1 17">
        <name>Mn(2+)</name>
        <dbReference type="ChEBI" id="CHEBI:29035"/>
    </cofactor>
</comment>
<dbReference type="Pfam" id="PF13733">
    <property type="entry name" value="Glyco_transf_7N"/>
    <property type="match status" value="1"/>
</dbReference>
<gene>
    <name evidence="22" type="primary">LOC105913335</name>
</gene>
<keyword evidence="15 17" id="KW-0464">Manganese</keyword>
<evidence type="ECO:0000256" key="10">
    <source>
        <dbReference type="ARBA" id="ARBA00022989"/>
    </source>
</evidence>
<organism evidence="21 22">
    <name type="scientific">Clupea harengus</name>
    <name type="common">Atlantic herring</name>
    <dbReference type="NCBI Taxonomy" id="7950"/>
    <lineage>
        <taxon>Eukaryota</taxon>
        <taxon>Metazoa</taxon>
        <taxon>Chordata</taxon>
        <taxon>Craniata</taxon>
        <taxon>Vertebrata</taxon>
        <taxon>Euteleostomi</taxon>
        <taxon>Actinopterygii</taxon>
        <taxon>Neopterygii</taxon>
        <taxon>Teleostei</taxon>
        <taxon>Clupei</taxon>
        <taxon>Clupeiformes</taxon>
        <taxon>Clupeoidei</taxon>
        <taxon>Clupeidae</taxon>
        <taxon>Clupea</taxon>
    </lineage>
</organism>
<comment type="function">
    <text evidence="17">Responsible for the synthesis of complex-type N-linked oligosaccharides in many glycoproteins as well as the carbohydrate moieties of glycolipids.</text>
</comment>
<dbReference type="GO" id="GO:0006487">
    <property type="term" value="P:protein N-linked glycosylation"/>
    <property type="evidence" value="ECO:0007669"/>
    <property type="project" value="TreeGrafter"/>
</dbReference>
<evidence type="ECO:0000256" key="12">
    <source>
        <dbReference type="ARBA" id="ARBA00023136"/>
    </source>
</evidence>
<feature type="domain" description="Galactosyltransferase C-terminal" evidence="19">
    <location>
        <begin position="224"/>
        <end position="300"/>
    </location>
</feature>
<feature type="domain" description="Galactosyltransferase N-terminal" evidence="20">
    <location>
        <begin position="86"/>
        <end position="219"/>
    </location>
</feature>
<name>A0A6P3WGA1_CLUHA</name>
<evidence type="ECO:0000256" key="17">
    <source>
        <dbReference type="RuleBase" id="RU368121"/>
    </source>
</evidence>
<dbReference type="CDD" id="cd00899">
    <property type="entry name" value="b4GalT"/>
    <property type="match status" value="1"/>
</dbReference>
<dbReference type="GO" id="GO:0008092">
    <property type="term" value="F:cytoskeletal protein binding"/>
    <property type="evidence" value="ECO:0007669"/>
    <property type="project" value="TreeGrafter"/>
</dbReference>
<keyword evidence="11 17" id="KW-0333">Golgi apparatus</keyword>
<evidence type="ECO:0000256" key="11">
    <source>
        <dbReference type="ARBA" id="ARBA00023034"/>
    </source>
</evidence>
<dbReference type="EC" id="2.4.1.-" evidence="17"/>
<evidence type="ECO:0000256" key="4">
    <source>
        <dbReference type="ARBA" id="ARBA00005735"/>
    </source>
</evidence>
<evidence type="ECO:0000256" key="15">
    <source>
        <dbReference type="ARBA" id="ARBA00023211"/>
    </source>
</evidence>
<feature type="region of interest" description="Disordered" evidence="18">
    <location>
        <begin position="351"/>
        <end position="370"/>
    </location>
</feature>
<evidence type="ECO:0000256" key="3">
    <source>
        <dbReference type="ARBA" id="ARBA00004922"/>
    </source>
</evidence>
<dbReference type="Gene3D" id="3.90.550.10">
    <property type="entry name" value="Spore Coat Polysaccharide Biosynthesis Protein SpsA, Chain A"/>
    <property type="match status" value="1"/>
</dbReference>
<keyword evidence="7" id="KW-0812">Transmembrane</keyword>
<keyword evidence="10" id="KW-1133">Transmembrane helix</keyword>
<dbReference type="InterPro" id="IPR027995">
    <property type="entry name" value="Galactosyl_T_N"/>
</dbReference>
<dbReference type="GO" id="GO:0046872">
    <property type="term" value="F:metal ion binding"/>
    <property type="evidence" value="ECO:0007669"/>
    <property type="project" value="UniProtKB-UniRule"/>
</dbReference>
<feature type="compositionally biased region" description="Basic residues" evidence="18">
    <location>
        <begin position="357"/>
        <end position="370"/>
    </location>
</feature>
<keyword evidence="21" id="KW-1185">Reference proteome</keyword>
<accession>A0A6P3WGA1</accession>
<dbReference type="RefSeq" id="XP_012697846.2">
    <property type="nucleotide sequence ID" value="XM_012842392.3"/>
</dbReference>
<evidence type="ECO:0000256" key="9">
    <source>
        <dbReference type="ARBA" id="ARBA00022968"/>
    </source>
</evidence>
<dbReference type="KEGG" id="char:105913335"/>
<dbReference type="UniPathway" id="UPA00378"/>
<evidence type="ECO:0000256" key="13">
    <source>
        <dbReference type="ARBA" id="ARBA00023157"/>
    </source>
</evidence>
<keyword evidence="14 17" id="KW-0325">Glycoprotein</keyword>
<dbReference type="PRINTS" id="PR02050">
    <property type="entry name" value="B14GALTRFASE"/>
</dbReference>
<dbReference type="InterPro" id="IPR003859">
    <property type="entry name" value="Galactosyl_T"/>
</dbReference>
<dbReference type="PANTHER" id="PTHR19300">
    <property type="entry name" value="BETA-1,4-GALACTOSYLTRANSFERASE"/>
    <property type="match status" value="1"/>
</dbReference>
<evidence type="ECO:0000256" key="14">
    <source>
        <dbReference type="ARBA" id="ARBA00023180"/>
    </source>
</evidence>
<keyword evidence="12" id="KW-0472">Membrane</keyword>
<keyword evidence="6 17" id="KW-0808">Transferase</keyword>
<proteinExistence type="inferred from homology"/>
<comment type="subcellular location">
    <subcellularLocation>
        <location evidence="2 17">Golgi apparatus membrane</location>
        <topology evidence="2 17">Single-pass type II membrane protein</topology>
    </subcellularLocation>
</comment>
<dbReference type="SUPFAM" id="SSF53448">
    <property type="entry name" value="Nucleotide-diphospho-sugar transferases"/>
    <property type="match status" value="1"/>
</dbReference>
<evidence type="ECO:0000256" key="18">
    <source>
        <dbReference type="SAM" id="MobiDB-lite"/>
    </source>
</evidence>
<evidence type="ECO:0000313" key="21">
    <source>
        <dbReference type="Proteomes" id="UP000515152"/>
    </source>
</evidence>
<dbReference type="InterPro" id="IPR029044">
    <property type="entry name" value="Nucleotide-diphossugar_trans"/>
</dbReference>
<dbReference type="InterPro" id="IPR027791">
    <property type="entry name" value="Galactosyl_T_C"/>
</dbReference>
<dbReference type="GO" id="GO:0000139">
    <property type="term" value="C:Golgi membrane"/>
    <property type="evidence" value="ECO:0007669"/>
    <property type="project" value="UniProtKB-SubCell"/>
</dbReference>
<evidence type="ECO:0000313" key="22">
    <source>
        <dbReference type="RefSeq" id="XP_012697846.2"/>
    </source>
</evidence>
<dbReference type="GO" id="GO:0003945">
    <property type="term" value="F:N-acetyllactosamine synthase activity"/>
    <property type="evidence" value="ECO:0007669"/>
    <property type="project" value="UniProtKB-EC"/>
</dbReference>
<dbReference type="Proteomes" id="UP000515152">
    <property type="component" value="Chromosome 24"/>
</dbReference>
<evidence type="ECO:0000256" key="1">
    <source>
        <dbReference type="ARBA" id="ARBA00001936"/>
    </source>
</evidence>
<evidence type="ECO:0000256" key="5">
    <source>
        <dbReference type="ARBA" id="ARBA00022676"/>
    </source>
</evidence>
<evidence type="ECO:0000256" key="16">
    <source>
        <dbReference type="ARBA" id="ARBA00049413"/>
    </source>
</evidence>
<comment type="similarity">
    <text evidence="4 17">Belongs to the glycosyltransferase 7 family.</text>
</comment>